<dbReference type="KEGG" id="vbo:CKY39_08470"/>
<evidence type="ECO:0000313" key="6">
    <source>
        <dbReference type="EMBL" id="ATA53240.1"/>
    </source>
</evidence>
<evidence type="ECO:0000259" key="5">
    <source>
        <dbReference type="PROSITE" id="PS50931"/>
    </source>
</evidence>
<dbReference type="InterPro" id="IPR036388">
    <property type="entry name" value="WH-like_DNA-bd_sf"/>
</dbReference>
<dbReference type="PANTHER" id="PTHR30537:SF72">
    <property type="entry name" value="LYSR FAMILY TRANSCRIPTIONAL REGULATOR"/>
    <property type="match status" value="1"/>
</dbReference>
<evidence type="ECO:0000256" key="3">
    <source>
        <dbReference type="ARBA" id="ARBA00023125"/>
    </source>
</evidence>
<dbReference type="PANTHER" id="PTHR30537">
    <property type="entry name" value="HTH-TYPE TRANSCRIPTIONAL REGULATOR"/>
    <property type="match status" value="1"/>
</dbReference>
<dbReference type="InterPro" id="IPR036390">
    <property type="entry name" value="WH_DNA-bd_sf"/>
</dbReference>
<protein>
    <submittedName>
        <fullName evidence="6">LysR family transcriptional regulator</fullName>
    </submittedName>
</protein>
<dbReference type="PROSITE" id="PS50931">
    <property type="entry name" value="HTH_LYSR"/>
    <property type="match status" value="1"/>
</dbReference>
<dbReference type="Pfam" id="PF00126">
    <property type="entry name" value="HTH_1"/>
    <property type="match status" value="1"/>
</dbReference>
<dbReference type="GO" id="GO:0043565">
    <property type="term" value="F:sequence-specific DNA binding"/>
    <property type="evidence" value="ECO:0007669"/>
    <property type="project" value="TreeGrafter"/>
</dbReference>
<dbReference type="Gene3D" id="1.10.10.10">
    <property type="entry name" value="Winged helix-like DNA-binding domain superfamily/Winged helix DNA-binding domain"/>
    <property type="match status" value="1"/>
</dbReference>
<dbReference type="SUPFAM" id="SSF46785">
    <property type="entry name" value="Winged helix' DNA-binding domain"/>
    <property type="match status" value="1"/>
</dbReference>
<dbReference type="AlphaFoldDB" id="A0A250DFY8"/>
<dbReference type="PRINTS" id="PR00039">
    <property type="entry name" value="HTHLYSR"/>
</dbReference>
<dbReference type="InterPro" id="IPR005119">
    <property type="entry name" value="LysR_subst-bd"/>
</dbReference>
<sequence length="313" mass="34648">MENLGSLNVFVRAGETRSFTAAGQQLGISASAVSKAIVRLEERLGVRLFHRSTRTVHLTPEGALFLERCRRILCEVESAEAELLQTQSAPRGKLRISLPSVGTLFMPKLAAFKRLYPDIELDIDYADRLVDVIEEGFDAVIRTGEPSDSRLMARRIGSCRKVIVGAPAYFRRAGVPREPQDLASHACLLYRFPSTGKLDVWPLGLAAGAPAIDLPACMVTNTLDPQVCFAEQGLGIACVPEIAVRQQLEQGRLVTVLDDHNREHMIFHVLWPSSRQLSPRIRVFVDFIAQHLFPLSDALEQPIRSGQRCAPAM</sequence>
<name>A0A250DFY8_9BURK</name>
<evidence type="ECO:0000313" key="7">
    <source>
        <dbReference type="Proteomes" id="UP000217154"/>
    </source>
</evidence>
<accession>A0A250DFY8</accession>
<keyword evidence="4" id="KW-0804">Transcription</keyword>
<dbReference type="GO" id="GO:0006351">
    <property type="term" value="P:DNA-templated transcription"/>
    <property type="evidence" value="ECO:0007669"/>
    <property type="project" value="TreeGrafter"/>
</dbReference>
<dbReference type="Proteomes" id="UP000217154">
    <property type="component" value="Chromosome"/>
</dbReference>
<evidence type="ECO:0000256" key="4">
    <source>
        <dbReference type="ARBA" id="ARBA00023163"/>
    </source>
</evidence>
<dbReference type="RefSeq" id="WP_095744103.1">
    <property type="nucleotide sequence ID" value="NZ_CP023284.1"/>
</dbReference>
<keyword evidence="2" id="KW-0805">Transcription regulation</keyword>
<dbReference type="InterPro" id="IPR000847">
    <property type="entry name" value="LysR_HTH_N"/>
</dbReference>
<dbReference type="Gene3D" id="3.40.190.290">
    <property type="match status" value="1"/>
</dbReference>
<gene>
    <name evidence="6" type="ORF">CKY39_08470</name>
</gene>
<evidence type="ECO:0000256" key="1">
    <source>
        <dbReference type="ARBA" id="ARBA00009437"/>
    </source>
</evidence>
<evidence type="ECO:0000256" key="2">
    <source>
        <dbReference type="ARBA" id="ARBA00023015"/>
    </source>
</evidence>
<organism evidence="6 7">
    <name type="scientific">Variovorax boronicumulans</name>
    <dbReference type="NCBI Taxonomy" id="436515"/>
    <lineage>
        <taxon>Bacteria</taxon>
        <taxon>Pseudomonadati</taxon>
        <taxon>Pseudomonadota</taxon>
        <taxon>Betaproteobacteria</taxon>
        <taxon>Burkholderiales</taxon>
        <taxon>Comamonadaceae</taxon>
        <taxon>Variovorax</taxon>
    </lineage>
</organism>
<dbReference type="SUPFAM" id="SSF53850">
    <property type="entry name" value="Periplasmic binding protein-like II"/>
    <property type="match status" value="1"/>
</dbReference>
<dbReference type="GO" id="GO:0003700">
    <property type="term" value="F:DNA-binding transcription factor activity"/>
    <property type="evidence" value="ECO:0007669"/>
    <property type="project" value="InterPro"/>
</dbReference>
<dbReference type="FunFam" id="1.10.10.10:FF:000001">
    <property type="entry name" value="LysR family transcriptional regulator"/>
    <property type="match status" value="1"/>
</dbReference>
<dbReference type="EMBL" id="CP023284">
    <property type="protein sequence ID" value="ATA53240.1"/>
    <property type="molecule type" value="Genomic_DNA"/>
</dbReference>
<feature type="domain" description="HTH lysR-type" evidence="5">
    <location>
        <begin position="1"/>
        <end position="59"/>
    </location>
</feature>
<dbReference type="InterPro" id="IPR058163">
    <property type="entry name" value="LysR-type_TF_proteobact-type"/>
</dbReference>
<dbReference type="Pfam" id="PF03466">
    <property type="entry name" value="LysR_substrate"/>
    <property type="match status" value="1"/>
</dbReference>
<proteinExistence type="inferred from homology"/>
<keyword evidence="3" id="KW-0238">DNA-binding</keyword>
<dbReference type="CDD" id="cd08476">
    <property type="entry name" value="PBP2_CrgA_like_7"/>
    <property type="match status" value="1"/>
</dbReference>
<reference evidence="6 7" key="1">
    <citation type="submission" date="2017-09" db="EMBL/GenBank/DDBJ databases">
        <title>The diverse metabolic capabilities of V. boronicumulans make it an excellent choice for continued studies on novel biodegradation.</title>
        <authorList>
            <person name="Sun S."/>
        </authorList>
    </citation>
    <scope>NUCLEOTIDE SEQUENCE [LARGE SCALE GENOMIC DNA]</scope>
    <source>
        <strain evidence="6 7">J1</strain>
    </source>
</reference>
<comment type="similarity">
    <text evidence="1">Belongs to the LysR transcriptional regulatory family.</text>
</comment>